<dbReference type="EMBL" id="VFMN01000001">
    <property type="protein sequence ID" value="TQJ08041.1"/>
    <property type="molecule type" value="Genomic_DNA"/>
</dbReference>
<dbReference type="AlphaFoldDB" id="A0A542DY72"/>
<accession>A0A542DY72</accession>
<dbReference type="PROSITE" id="PS51318">
    <property type="entry name" value="TAT"/>
    <property type="match status" value="1"/>
</dbReference>
<evidence type="ECO:0000313" key="2">
    <source>
        <dbReference type="EMBL" id="TQJ08041.1"/>
    </source>
</evidence>
<keyword evidence="1" id="KW-0732">Signal</keyword>
<feature type="chain" id="PRO_5039543267" description="Secreted protein" evidence="1">
    <location>
        <begin position="40"/>
        <end position="161"/>
    </location>
</feature>
<comment type="caution">
    <text evidence="2">The sequence shown here is derived from an EMBL/GenBank/DDBJ whole genome shotgun (WGS) entry which is preliminary data.</text>
</comment>
<keyword evidence="3" id="KW-1185">Reference proteome</keyword>
<gene>
    <name evidence="2" type="ORF">FB458_1120</name>
</gene>
<evidence type="ECO:0000256" key="1">
    <source>
        <dbReference type="SAM" id="SignalP"/>
    </source>
</evidence>
<name>A0A542DY72_9MICO</name>
<evidence type="ECO:0000313" key="3">
    <source>
        <dbReference type="Proteomes" id="UP000317893"/>
    </source>
</evidence>
<feature type="signal peptide" evidence="1">
    <location>
        <begin position="1"/>
        <end position="39"/>
    </location>
</feature>
<evidence type="ECO:0008006" key="4">
    <source>
        <dbReference type="Google" id="ProtNLM"/>
    </source>
</evidence>
<organism evidence="2 3">
    <name type="scientific">Lapillicoccus jejuensis</name>
    <dbReference type="NCBI Taxonomy" id="402171"/>
    <lineage>
        <taxon>Bacteria</taxon>
        <taxon>Bacillati</taxon>
        <taxon>Actinomycetota</taxon>
        <taxon>Actinomycetes</taxon>
        <taxon>Micrococcales</taxon>
        <taxon>Intrasporangiaceae</taxon>
        <taxon>Lapillicoccus</taxon>
    </lineage>
</organism>
<sequence length="161" mass="16622">MRVVSTRTRRGRRRLAGLVAGTSLVAGLAVAVPAAPAEAAWACSGVTVVVDFTAFGGGVQKKCDTAHPTTGLKALQDVGYTLTGTQRYGLAFVCRINNKPSKAQDPCVVTPPANAYWSYWKAPHKGAWSYSSQGAGSSVPTPGTVEGWAFGAGTAPSIKAP</sequence>
<dbReference type="Proteomes" id="UP000317893">
    <property type="component" value="Unassembled WGS sequence"/>
</dbReference>
<dbReference type="InterPro" id="IPR006311">
    <property type="entry name" value="TAT_signal"/>
</dbReference>
<protein>
    <recommendedName>
        <fullName evidence="4">Secreted protein</fullName>
    </recommendedName>
</protein>
<proteinExistence type="predicted"/>
<reference evidence="2 3" key="1">
    <citation type="submission" date="2019-06" db="EMBL/GenBank/DDBJ databases">
        <title>Sequencing the genomes of 1000 actinobacteria strains.</title>
        <authorList>
            <person name="Klenk H.-P."/>
        </authorList>
    </citation>
    <scope>NUCLEOTIDE SEQUENCE [LARGE SCALE GENOMIC DNA]</scope>
    <source>
        <strain evidence="2 3">DSM 18607</strain>
    </source>
</reference>